<dbReference type="Proteomes" id="UP001215712">
    <property type="component" value="Unassembled WGS sequence"/>
</dbReference>
<dbReference type="InterPro" id="IPR036673">
    <property type="entry name" value="Cyanovirin-N_sf"/>
</dbReference>
<dbReference type="EMBL" id="JAQJAN010000012">
    <property type="protein sequence ID" value="KAJ5716571.1"/>
    <property type="molecule type" value="Genomic_DNA"/>
</dbReference>
<dbReference type="PANTHER" id="PTHR42076">
    <property type="entry name" value="CYANOVIRIN-N HOMOLOG"/>
    <property type="match status" value="1"/>
</dbReference>
<comment type="caution">
    <text evidence="2">The sequence shown here is derived from an EMBL/GenBank/DDBJ whole genome shotgun (WGS) entry which is preliminary data.</text>
</comment>
<evidence type="ECO:0000313" key="3">
    <source>
        <dbReference type="Proteomes" id="UP001215712"/>
    </source>
</evidence>
<evidence type="ECO:0000259" key="1">
    <source>
        <dbReference type="SMART" id="SM01111"/>
    </source>
</evidence>
<proteinExistence type="predicted"/>
<reference evidence="2" key="1">
    <citation type="journal article" date="2023" name="IMA Fungus">
        <title>Comparative genomic study of the Penicillium genus elucidates a diverse pangenome and 15 lateral gene transfer events.</title>
        <authorList>
            <person name="Petersen C."/>
            <person name="Sorensen T."/>
            <person name="Nielsen M.R."/>
            <person name="Sondergaard T.E."/>
            <person name="Sorensen J.L."/>
            <person name="Fitzpatrick D.A."/>
            <person name="Frisvad J.C."/>
            <person name="Nielsen K.L."/>
        </authorList>
    </citation>
    <scope>NUCLEOTIDE SEQUENCE</scope>
    <source>
        <strain evidence="2">IBT 17514</strain>
    </source>
</reference>
<name>A0AAD6HHB2_9EURO</name>
<dbReference type="InterPro" id="IPR011058">
    <property type="entry name" value="Cyanovirin-N"/>
</dbReference>
<dbReference type="Pfam" id="PF08881">
    <property type="entry name" value="CVNH"/>
    <property type="match status" value="1"/>
</dbReference>
<feature type="domain" description="Cyanovirin-N" evidence="1">
    <location>
        <begin position="2"/>
        <end position="105"/>
    </location>
</feature>
<dbReference type="SUPFAM" id="SSF51322">
    <property type="entry name" value="Cyanovirin-N"/>
    <property type="match status" value="1"/>
</dbReference>
<evidence type="ECO:0000313" key="2">
    <source>
        <dbReference type="EMBL" id="KAJ5716571.1"/>
    </source>
</evidence>
<dbReference type="SMART" id="SM01111">
    <property type="entry name" value="CVNH"/>
    <property type="match status" value="1"/>
</dbReference>
<sequence length="110" mass="12127">MSFHKSSVSYVLEDDHILKAVLRTDDDEEQESVLDLNGIIGNDDGHFSWGGVNFQDSASSIELNIEGDDEVPVLRATLISMEGEEIDADINLAERISNDNGNLVFLSETE</sequence>
<gene>
    <name evidence="2" type="ORF">N7493_008482</name>
</gene>
<protein>
    <recommendedName>
        <fullName evidence="1">Cyanovirin-N domain-containing protein</fullName>
    </recommendedName>
</protein>
<keyword evidence="3" id="KW-1185">Reference proteome</keyword>
<dbReference type="Gene3D" id="2.30.60.10">
    <property type="entry name" value="Cyanovirin-N"/>
    <property type="match status" value="1"/>
</dbReference>
<organism evidence="2 3">
    <name type="scientific">Penicillium malachiteum</name>
    <dbReference type="NCBI Taxonomy" id="1324776"/>
    <lineage>
        <taxon>Eukaryota</taxon>
        <taxon>Fungi</taxon>
        <taxon>Dikarya</taxon>
        <taxon>Ascomycota</taxon>
        <taxon>Pezizomycotina</taxon>
        <taxon>Eurotiomycetes</taxon>
        <taxon>Eurotiomycetidae</taxon>
        <taxon>Eurotiales</taxon>
        <taxon>Aspergillaceae</taxon>
        <taxon>Penicillium</taxon>
    </lineage>
</organism>
<reference evidence="2" key="2">
    <citation type="submission" date="2023-01" db="EMBL/GenBank/DDBJ databases">
        <authorList>
            <person name="Petersen C."/>
        </authorList>
    </citation>
    <scope>NUCLEOTIDE SEQUENCE</scope>
    <source>
        <strain evidence="2">IBT 17514</strain>
    </source>
</reference>
<accession>A0AAD6HHB2</accession>
<dbReference type="AlphaFoldDB" id="A0AAD6HHB2"/>
<dbReference type="PANTHER" id="PTHR42076:SF1">
    <property type="entry name" value="CYANOVIRIN-N DOMAIN-CONTAINING PROTEIN"/>
    <property type="match status" value="1"/>
</dbReference>